<evidence type="ECO:0000313" key="8">
    <source>
        <dbReference type="Proteomes" id="UP001356095"/>
    </source>
</evidence>
<evidence type="ECO:0000256" key="3">
    <source>
        <dbReference type="ARBA" id="ARBA00022475"/>
    </source>
</evidence>
<evidence type="ECO:0000256" key="1">
    <source>
        <dbReference type="ARBA" id="ARBA00004651"/>
    </source>
</evidence>
<comment type="caution">
    <text evidence="7">The sequence shown here is derived from an EMBL/GenBank/DDBJ whole genome shotgun (WGS) entry which is preliminary data.</text>
</comment>
<name>A0ABU7K6F7_9ACTN</name>
<keyword evidence="3" id="KW-1003">Cell membrane</keyword>
<dbReference type="Pfam" id="PF01899">
    <property type="entry name" value="MNHE"/>
    <property type="match status" value="1"/>
</dbReference>
<evidence type="ECO:0000256" key="2">
    <source>
        <dbReference type="ARBA" id="ARBA00006228"/>
    </source>
</evidence>
<evidence type="ECO:0000256" key="5">
    <source>
        <dbReference type="ARBA" id="ARBA00022989"/>
    </source>
</evidence>
<protein>
    <submittedName>
        <fullName evidence="7">Na+/H+ antiporter subunit E</fullName>
    </submittedName>
</protein>
<reference evidence="7 8" key="1">
    <citation type="submission" date="2023-08" db="EMBL/GenBank/DDBJ databases">
        <authorList>
            <person name="Girao M."/>
            <person name="Carvalho M.F."/>
        </authorList>
    </citation>
    <scope>NUCLEOTIDE SEQUENCE [LARGE SCALE GENOMIC DNA]</scope>
    <source>
        <strain evidence="7 8">CT-R113</strain>
    </source>
</reference>
<dbReference type="InterPro" id="IPR002758">
    <property type="entry name" value="Cation_antiport_E"/>
</dbReference>
<comment type="subcellular location">
    <subcellularLocation>
        <location evidence="1">Cell membrane</location>
        <topology evidence="1">Multi-pass membrane protein</topology>
    </subcellularLocation>
</comment>
<keyword evidence="6" id="KW-0472">Membrane</keyword>
<keyword evidence="8" id="KW-1185">Reference proteome</keyword>
<comment type="similarity">
    <text evidence="2">Belongs to the CPA3 antiporters (TC 2.A.63) subunit E family.</text>
</comment>
<evidence type="ECO:0000256" key="6">
    <source>
        <dbReference type="ARBA" id="ARBA00023136"/>
    </source>
</evidence>
<proteinExistence type="inferred from homology"/>
<dbReference type="PANTHER" id="PTHR34584:SF1">
    <property type="entry name" value="NA(+)_H(+) ANTIPORTER SUBUNIT E1"/>
    <property type="match status" value="1"/>
</dbReference>
<sequence length="126" mass="13711">MTPPLRKIVRIVWFPFFYGAKVVGSSLQVARDILTPGSAASPAFIEVALNSRTDVEITSIANMVSLTPGTVTVAVRTDPPTLWVHGLYTADEEAFFADIHQMEDYLLDITRPHGAPERTATGEVAP</sequence>
<accession>A0ABU7K6F7</accession>
<keyword evidence="5" id="KW-1133">Transmembrane helix</keyword>
<keyword evidence="4" id="KW-0812">Transmembrane</keyword>
<dbReference type="RefSeq" id="WP_330090912.1">
    <property type="nucleotide sequence ID" value="NZ_JAUZMY010000005.1"/>
</dbReference>
<dbReference type="EMBL" id="JAUZMY010000005">
    <property type="protein sequence ID" value="MEE2037122.1"/>
    <property type="molecule type" value="Genomic_DNA"/>
</dbReference>
<evidence type="ECO:0000313" key="7">
    <source>
        <dbReference type="EMBL" id="MEE2037122.1"/>
    </source>
</evidence>
<dbReference type="PANTHER" id="PTHR34584">
    <property type="entry name" value="NA(+)/H(+) ANTIPORTER SUBUNIT E1"/>
    <property type="match status" value="1"/>
</dbReference>
<gene>
    <name evidence="7" type="ORF">Q8791_07805</name>
</gene>
<organism evidence="7 8">
    <name type="scientific">Nocardiopsis codii</name>
    <dbReference type="NCBI Taxonomy" id="3065942"/>
    <lineage>
        <taxon>Bacteria</taxon>
        <taxon>Bacillati</taxon>
        <taxon>Actinomycetota</taxon>
        <taxon>Actinomycetes</taxon>
        <taxon>Streptosporangiales</taxon>
        <taxon>Nocardiopsidaceae</taxon>
        <taxon>Nocardiopsis</taxon>
    </lineage>
</organism>
<evidence type="ECO:0000256" key="4">
    <source>
        <dbReference type="ARBA" id="ARBA00022692"/>
    </source>
</evidence>
<dbReference type="Proteomes" id="UP001356095">
    <property type="component" value="Unassembled WGS sequence"/>
</dbReference>